<dbReference type="InterPro" id="IPR042099">
    <property type="entry name" value="ANL_N_sf"/>
</dbReference>
<dbReference type="InterPro" id="IPR053158">
    <property type="entry name" value="CapK_Type1_Caps_Biosynth"/>
</dbReference>
<dbReference type="AlphaFoldDB" id="A0A1F8DZ94"/>
<proteinExistence type="predicted"/>
<evidence type="ECO:0000313" key="1">
    <source>
        <dbReference type="EMBL" id="OGM93830.1"/>
    </source>
</evidence>
<sequence>MRAFSDTFFSFIYQTLLDNWGRFIPHCFLQNDVITKSGLEFRLYIRIVNAYVYTLKRIEERGQSFAIKLQERRLRKMLAVAKKSKWWASYFERNNIDVGKIKKISDLKNIPPVNKHALLDVPKEDVSTRTVENASIVWRGTGGSTTGIPFVWGMNKTTSIINILAHFIKELECDDFSLGENGLRNFHMTFNFPRSAVLGPFKWFSNGDLFLNADEKNMASRIREISEIVTNLNKAVIQCSPSELKFLVDTLKEYDLHPAISLCLFTGQFLEESIRLLVKQYLKCGIVVCYGAQEIGFLALECKKYHGFYHTFSERVVVEIVDDKGGRIPHGTEGNVTITCLDNTVMPLIRYQPGDIGTLHYDMACECENKSPLLEIKGRKTDVIKFSSGENKSASRILKGFSKEPFLSNVRRFQVRQDNLDEIGVLLEVREHIAKKFIAALEKRLSLSYGGALKIQIKQVSTIPKDGPKFKVFVPLKD</sequence>
<protein>
    <recommendedName>
        <fullName evidence="3">AMP-dependent synthetase/ligase domain-containing protein</fullName>
    </recommendedName>
</protein>
<name>A0A1F8DZ94_9BACT</name>
<reference evidence="1 2" key="1">
    <citation type="journal article" date="2016" name="Nat. Commun.">
        <title>Thousands of microbial genomes shed light on interconnected biogeochemical processes in an aquifer system.</title>
        <authorList>
            <person name="Anantharaman K."/>
            <person name="Brown C.T."/>
            <person name="Hug L.A."/>
            <person name="Sharon I."/>
            <person name="Castelle C.J."/>
            <person name="Probst A.J."/>
            <person name="Thomas B.C."/>
            <person name="Singh A."/>
            <person name="Wilkins M.J."/>
            <person name="Karaoz U."/>
            <person name="Brodie E.L."/>
            <person name="Williams K.H."/>
            <person name="Hubbard S.S."/>
            <person name="Banfield J.F."/>
        </authorList>
    </citation>
    <scope>NUCLEOTIDE SEQUENCE [LARGE SCALE GENOMIC DNA]</scope>
</reference>
<evidence type="ECO:0000313" key="2">
    <source>
        <dbReference type="Proteomes" id="UP000177011"/>
    </source>
</evidence>
<dbReference type="Proteomes" id="UP000177011">
    <property type="component" value="Unassembled WGS sequence"/>
</dbReference>
<accession>A0A1F8DZ94</accession>
<organism evidence="1 2">
    <name type="scientific">Candidatus Wolfebacteria bacterium RIFCSPLOWO2_01_FULL_47_17b</name>
    <dbReference type="NCBI Taxonomy" id="1802558"/>
    <lineage>
        <taxon>Bacteria</taxon>
        <taxon>Candidatus Wolfeibacteriota</taxon>
    </lineage>
</organism>
<dbReference type="EMBL" id="MGIS01000005">
    <property type="protein sequence ID" value="OGM93830.1"/>
    <property type="molecule type" value="Genomic_DNA"/>
</dbReference>
<dbReference type="PANTHER" id="PTHR36932:SF1">
    <property type="entry name" value="CAPSULAR POLYSACCHARIDE BIOSYNTHESIS PROTEIN"/>
    <property type="match status" value="1"/>
</dbReference>
<evidence type="ECO:0008006" key="3">
    <source>
        <dbReference type="Google" id="ProtNLM"/>
    </source>
</evidence>
<dbReference type="PANTHER" id="PTHR36932">
    <property type="entry name" value="CAPSULAR POLYSACCHARIDE BIOSYNTHESIS PROTEIN"/>
    <property type="match status" value="1"/>
</dbReference>
<comment type="caution">
    <text evidence="1">The sequence shown here is derived from an EMBL/GenBank/DDBJ whole genome shotgun (WGS) entry which is preliminary data.</text>
</comment>
<dbReference type="Gene3D" id="3.40.50.12780">
    <property type="entry name" value="N-terminal domain of ligase-like"/>
    <property type="match status" value="1"/>
</dbReference>
<dbReference type="SUPFAM" id="SSF56801">
    <property type="entry name" value="Acetyl-CoA synthetase-like"/>
    <property type="match status" value="1"/>
</dbReference>
<gene>
    <name evidence="1" type="ORF">A2935_04100</name>
</gene>